<proteinExistence type="predicted"/>
<protein>
    <submittedName>
        <fullName evidence="1">Uncharacterized protein</fullName>
    </submittedName>
</protein>
<sequence length="241" mass="26697">MTLLASSSMRNMETVNDSGLVLREFFDPEVTTGSLLGFQSFDQQPSCYSMNEAISPREQEDVQAGQQFIYLASGETSFPQFTGITPEVPYTSKDFVMKNVEHPEKGFMPASIEVLETSENADKIHNKTDDADLPPKYNLPVLLPQNLGVTSNQLDVDPEMVENKEPSCDEVQTIVDDLTSKDNSAVLSHQNPNMTVNQMNQDSEVVENKETSVNDLPAELAGQPAAKKMRLMLSLEEKVDS</sequence>
<evidence type="ECO:0000313" key="2">
    <source>
        <dbReference type="Proteomes" id="UP000436088"/>
    </source>
</evidence>
<dbReference type="AlphaFoldDB" id="A0A6A2YYA4"/>
<dbReference type="Proteomes" id="UP000436088">
    <property type="component" value="Unassembled WGS sequence"/>
</dbReference>
<evidence type="ECO:0000313" key="1">
    <source>
        <dbReference type="EMBL" id="KAE8684571.1"/>
    </source>
</evidence>
<accession>A0A6A2YYA4</accession>
<comment type="caution">
    <text evidence="1">The sequence shown here is derived from an EMBL/GenBank/DDBJ whole genome shotgun (WGS) entry which is preliminary data.</text>
</comment>
<name>A0A6A2YYA4_HIBSY</name>
<keyword evidence="2" id="KW-1185">Reference proteome</keyword>
<gene>
    <name evidence="1" type="ORF">F3Y22_tig00111127pilonHSYRG00057</name>
</gene>
<reference evidence="1" key="1">
    <citation type="submission" date="2019-09" db="EMBL/GenBank/DDBJ databases">
        <title>Draft genome information of white flower Hibiscus syriacus.</title>
        <authorList>
            <person name="Kim Y.-M."/>
        </authorList>
    </citation>
    <scope>NUCLEOTIDE SEQUENCE [LARGE SCALE GENOMIC DNA]</scope>
    <source>
        <strain evidence="1">YM2019G1</strain>
    </source>
</reference>
<organism evidence="1 2">
    <name type="scientific">Hibiscus syriacus</name>
    <name type="common">Rose of Sharon</name>
    <dbReference type="NCBI Taxonomy" id="106335"/>
    <lineage>
        <taxon>Eukaryota</taxon>
        <taxon>Viridiplantae</taxon>
        <taxon>Streptophyta</taxon>
        <taxon>Embryophyta</taxon>
        <taxon>Tracheophyta</taxon>
        <taxon>Spermatophyta</taxon>
        <taxon>Magnoliopsida</taxon>
        <taxon>eudicotyledons</taxon>
        <taxon>Gunneridae</taxon>
        <taxon>Pentapetalae</taxon>
        <taxon>rosids</taxon>
        <taxon>malvids</taxon>
        <taxon>Malvales</taxon>
        <taxon>Malvaceae</taxon>
        <taxon>Malvoideae</taxon>
        <taxon>Hibiscus</taxon>
    </lineage>
</organism>
<dbReference type="EMBL" id="VEPZ02001237">
    <property type="protein sequence ID" value="KAE8684571.1"/>
    <property type="molecule type" value="Genomic_DNA"/>
</dbReference>